<organism evidence="4">
    <name type="scientific">Bradyrhizobium diazoefficiens</name>
    <dbReference type="NCBI Taxonomy" id="1355477"/>
    <lineage>
        <taxon>Bacteria</taxon>
        <taxon>Pseudomonadati</taxon>
        <taxon>Pseudomonadota</taxon>
        <taxon>Alphaproteobacteria</taxon>
        <taxon>Hyphomicrobiales</taxon>
        <taxon>Nitrobacteraceae</taxon>
        <taxon>Bradyrhizobium</taxon>
    </lineage>
</organism>
<evidence type="ECO:0000313" key="3">
    <source>
        <dbReference type="EMBL" id="BCE48420.1"/>
    </source>
</evidence>
<proteinExistence type="predicted"/>
<accession>A0A810CS58</accession>
<reference evidence="4" key="2">
    <citation type="submission" date="2020-05" db="EMBL/GenBank/DDBJ databases">
        <title>Complete genome sequence of Bradyrhizobium diazoefficiens XF10 isolated from soybean nodule.</title>
        <authorList>
            <person name="Noda R."/>
            <person name="Kakizaki K."/>
            <person name="Minamisawa K."/>
        </authorList>
    </citation>
    <scope>NUCLEOTIDE SEQUENCE</scope>
    <source>
        <strain evidence="4">XF10</strain>
    </source>
</reference>
<evidence type="ECO:0000313" key="4">
    <source>
        <dbReference type="EMBL" id="BCE91936.1"/>
    </source>
</evidence>
<sequence length="82" mass="9172">MKQLGDILLGLGLGLTIAALIANNWRRSKPRVHGWSEADAELLTMPAHERLARQLAVRAGAPEFMWRRYTPLAVSIILRKPS</sequence>
<keyword evidence="1" id="KW-0812">Transmembrane</keyword>
<keyword evidence="1" id="KW-0472">Membrane</keyword>
<gene>
    <name evidence="4" type="ORF">XF10B_47340</name>
    <name evidence="2" type="ORF">XF1B_48360</name>
    <name evidence="3" type="ORF">XF4B_47690</name>
</gene>
<name>A0A810CS58_9BRAD</name>
<protein>
    <submittedName>
        <fullName evidence="4">Uncharacterized protein</fullName>
    </submittedName>
</protein>
<feature type="transmembrane region" description="Helical" evidence="1">
    <location>
        <begin position="6"/>
        <end position="25"/>
    </location>
</feature>
<reference evidence="2" key="1">
    <citation type="submission" date="2020-05" db="EMBL/GenBank/DDBJ databases">
        <title>Complete genome sequence of Bradyrhizobium diazoefficiens XF1 isolated from soybean nodule.</title>
        <authorList>
            <person name="Noda R."/>
            <person name="Kakizaki K."/>
            <person name="Minamisawa K."/>
        </authorList>
    </citation>
    <scope>NUCLEOTIDE SEQUENCE</scope>
    <source>
        <strain evidence="2">XF1</strain>
    </source>
</reference>
<dbReference type="EMBL" id="AP023094">
    <property type="protein sequence ID" value="BCE48420.1"/>
    <property type="molecule type" value="Genomic_DNA"/>
</dbReference>
<evidence type="ECO:0000313" key="2">
    <source>
        <dbReference type="EMBL" id="BCE22155.1"/>
    </source>
</evidence>
<reference evidence="3" key="3">
    <citation type="submission" date="2020-05" db="EMBL/GenBank/DDBJ databases">
        <title>Complete genome sequence of Bradyrhizobium diazoefficiens XF4 isolated from soybean nodule.</title>
        <authorList>
            <person name="Noda R."/>
            <person name="Kakizaki K."/>
            <person name="Minamisawa K."/>
        </authorList>
    </citation>
    <scope>NUCLEOTIDE SEQUENCE</scope>
    <source>
        <strain evidence="3">XF4</strain>
    </source>
</reference>
<dbReference type="EMBL" id="AP023099">
    <property type="protein sequence ID" value="BCE91936.1"/>
    <property type="molecule type" value="Genomic_DNA"/>
</dbReference>
<dbReference type="EMBL" id="AP023091">
    <property type="protein sequence ID" value="BCE22155.1"/>
    <property type="molecule type" value="Genomic_DNA"/>
</dbReference>
<evidence type="ECO:0000256" key="1">
    <source>
        <dbReference type="SAM" id="Phobius"/>
    </source>
</evidence>
<keyword evidence="1" id="KW-1133">Transmembrane helix</keyword>
<dbReference type="AlphaFoldDB" id="A0A810CS58"/>